<sequence length="255" mass="27651">MIRKKDNASKLNNLVLSAVALMFAVATVHLISTVGASYYYSNLITQFLVSSGGQSQSFTSPSLTGRLYAMQAVQTVAFVVQLWLGDGFMVYLAFGIMLMYDATDDKLQTMSAIMAIKNAYAIIGSVALFATSFVVHLSCTAILESGAIYSLSILSVLISYTTLTGIDGYYMIIMNAVPPLIGITFSIIIVRMSLGVTAEIYVKEREKKVAMAGDTRGTTATPTLVFAQRPTLDDDNLEAKQGVQLQVFRTRDSLP</sequence>
<name>A0A5M3MIU8_CONPW</name>
<feature type="transmembrane region" description="Helical" evidence="1">
    <location>
        <begin position="179"/>
        <end position="202"/>
    </location>
</feature>
<feature type="transmembrane region" description="Helical" evidence="1">
    <location>
        <begin position="151"/>
        <end position="173"/>
    </location>
</feature>
<gene>
    <name evidence="2" type="ORF">CONPUDRAFT_74441</name>
</gene>
<dbReference type="AlphaFoldDB" id="A0A5M3MIU8"/>
<reference evidence="3" key="1">
    <citation type="journal article" date="2012" name="Science">
        <title>The Paleozoic origin of enzymatic lignin decomposition reconstructed from 31 fungal genomes.</title>
        <authorList>
            <person name="Floudas D."/>
            <person name="Binder M."/>
            <person name="Riley R."/>
            <person name="Barry K."/>
            <person name="Blanchette R.A."/>
            <person name="Henrissat B."/>
            <person name="Martinez A.T."/>
            <person name="Otillar R."/>
            <person name="Spatafora J.W."/>
            <person name="Yadav J.S."/>
            <person name="Aerts A."/>
            <person name="Benoit I."/>
            <person name="Boyd A."/>
            <person name="Carlson A."/>
            <person name="Copeland A."/>
            <person name="Coutinho P.M."/>
            <person name="de Vries R.P."/>
            <person name="Ferreira P."/>
            <person name="Findley K."/>
            <person name="Foster B."/>
            <person name="Gaskell J."/>
            <person name="Glotzer D."/>
            <person name="Gorecki P."/>
            <person name="Heitman J."/>
            <person name="Hesse C."/>
            <person name="Hori C."/>
            <person name="Igarashi K."/>
            <person name="Jurgens J.A."/>
            <person name="Kallen N."/>
            <person name="Kersten P."/>
            <person name="Kohler A."/>
            <person name="Kuees U."/>
            <person name="Kumar T.K.A."/>
            <person name="Kuo A."/>
            <person name="LaButti K."/>
            <person name="Larrondo L.F."/>
            <person name="Lindquist E."/>
            <person name="Ling A."/>
            <person name="Lombard V."/>
            <person name="Lucas S."/>
            <person name="Lundell T."/>
            <person name="Martin R."/>
            <person name="McLaughlin D.J."/>
            <person name="Morgenstern I."/>
            <person name="Morin E."/>
            <person name="Murat C."/>
            <person name="Nagy L.G."/>
            <person name="Nolan M."/>
            <person name="Ohm R.A."/>
            <person name="Patyshakuliyeva A."/>
            <person name="Rokas A."/>
            <person name="Ruiz-Duenas F.J."/>
            <person name="Sabat G."/>
            <person name="Salamov A."/>
            <person name="Samejima M."/>
            <person name="Schmutz J."/>
            <person name="Slot J.C."/>
            <person name="St John F."/>
            <person name="Stenlid J."/>
            <person name="Sun H."/>
            <person name="Sun S."/>
            <person name="Syed K."/>
            <person name="Tsang A."/>
            <person name="Wiebenga A."/>
            <person name="Young D."/>
            <person name="Pisabarro A."/>
            <person name="Eastwood D.C."/>
            <person name="Martin F."/>
            <person name="Cullen D."/>
            <person name="Grigoriev I.V."/>
            <person name="Hibbett D.S."/>
        </authorList>
    </citation>
    <scope>NUCLEOTIDE SEQUENCE [LARGE SCALE GENOMIC DNA]</scope>
    <source>
        <strain evidence="3">RWD-64-598 SS2</strain>
    </source>
</reference>
<dbReference type="Proteomes" id="UP000053558">
    <property type="component" value="Unassembled WGS sequence"/>
</dbReference>
<keyword evidence="3" id="KW-1185">Reference proteome</keyword>
<organism evidence="2 3">
    <name type="scientific">Coniophora puteana (strain RWD-64-598)</name>
    <name type="common">Brown rot fungus</name>
    <dbReference type="NCBI Taxonomy" id="741705"/>
    <lineage>
        <taxon>Eukaryota</taxon>
        <taxon>Fungi</taxon>
        <taxon>Dikarya</taxon>
        <taxon>Basidiomycota</taxon>
        <taxon>Agaricomycotina</taxon>
        <taxon>Agaricomycetes</taxon>
        <taxon>Agaricomycetidae</taxon>
        <taxon>Boletales</taxon>
        <taxon>Coniophorineae</taxon>
        <taxon>Coniophoraceae</taxon>
        <taxon>Coniophora</taxon>
    </lineage>
</organism>
<keyword evidence="1" id="KW-0472">Membrane</keyword>
<dbReference type="KEGG" id="cput:CONPUDRAFT_74441"/>
<dbReference type="RefSeq" id="XP_007770513.1">
    <property type="nucleotide sequence ID" value="XM_007772323.1"/>
</dbReference>
<comment type="caution">
    <text evidence="2">The sequence shown here is derived from an EMBL/GenBank/DDBJ whole genome shotgun (WGS) entry which is preliminary data.</text>
</comment>
<keyword evidence="1" id="KW-1133">Transmembrane helix</keyword>
<keyword evidence="1" id="KW-0812">Transmembrane</keyword>
<protein>
    <submittedName>
        <fullName evidence="2">Uncharacterized protein</fullName>
    </submittedName>
</protein>
<feature type="transmembrane region" description="Helical" evidence="1">
    <location>
        <begin position="76"/>
        <end position="100"/>
    </location>
</feature>
<evidence type="ECO:0000313" key="2">
    <source>
        <dbReference type="EMBL" id="EIW78850.1"/>
    </source>
</evidence>
<accession>A0A5M3MIU8</accession>
<evidence type="ECO:0000256" key="1">
    <source>
        <dbReference type="SAM" id="Phobius"/>
    </source>
</evidence>
<evidence type="ECO:0000313" key="3">
    <source>
        <dbReference type="Proteomes" id="UP000053558"/>
    </source>
</evidence>
<dbReference type="EMBL" id="JH711581">
    <property type="protein sequence ID" value="EIW78850.1"/>
    <property type="molecule type" value="Genomic_DNA"/>
</dbReference>
<dbReference type="GeneID" id="19209246"/>
<proteinExistence type="predicted"/>
<feature type="transmembrane region" description="Helical" evidence="1">
    <location>
        <begin position="120"/>
        <end position="139"/>
    </location>
</feature>
<feature type="transmembrane region" description="Helical" evidence="1">
    <location>
        <begin position="12"/>
        <end position="31"/>
    </location>
</feature>